<evidence type="ECO:0000256" key="1">
    <source>
        <dbReference type="ARBA" id="ARBA00006961"/>
    </source>
</evidence>
<dbReference type="Proteomes" id="UP001515480">
    <property type="component" value="Unassembled WGS sequence"/>
</dbReference>
<evidence type="ECO:0000313" key="4">
    <source>
        <dbReference type="Proteomes" id="UP001515480"/>
    </source>
</evidence>
<sequence>MGNSDGPPSYPVTDAICPFYIEKHSRVQTSFGISLHLVVDLDSDCRNQSPGILSEADTVAENPPVMPTKIAVVYYSMYGHIRQIALEVKKGLESAGCEVTFLKVPETLPDEVLAKMGAPGIGAEDEVATADKLTEYDGIMFGIPTRFGMAAAQMKAFMDSTGGLWQKGALVGKPAGIFFSTGTQNGGQETTALTFLTQLTHHGMVFVPLGYTNPIMFDLKEPHGGSPYGCGTLAGADGSRQPSDIEKELAVTHGSHFGKIAAKLTAK</sequence>
<dbReference type="GO" id="GO:0003955">
    <property type="term" value="F:NAD(P)H dehydrogenase (quinone) activity"/>
    <property type="evidence" value="ECO:0007669"/>
    <property type="project" value="InterPro"/>
</dbReference>
<dbReference type="InterPro" id="IPR029039">
    <property type="entry name" value="Flavoprotein-like_sf"/>
</dbReference>
<gene>
    <name evidence="3" type="ORF">AB1Y20_004401</name>
</gene>
<keyword evidence="4" id="KW-1185">Reference proteome</keyword>
<evidence type="ECO:0000259" key="2">
    <source>
        <dbReference type="PROSITE" id="PS50902"/>
    </source>
</evidence>
<dbReference type="GO" id="GO:0016020">
    <property type="term" value="C:membrane"/>
    <property type="evidence" value="ECO:0007669"/>
    <property type="project" value="TreeGrafter"/>
</dbReference>
<evidence type="ECO:0000313" key="3">
    <source>
        <dbReference type="EMBL" id="KAL1508287.1"/>
    </source>
</evidence>
<dbReference type="PANTHER" id="PTHR30546">
    <property type="entry name" value="FLAVODOXIN-RELATED PROTEIN WRBA-RELATED"/>
    <property type="match status" value="1"/>
</dbReference>
<proteinExistence type="inferred from homology"/>
<dbReference type="InterPro" id="IPR005025">
    <property type="entry name" value="FMN_Rdtase-like_dom"/>
</dbReference>
<dbReference type="NCBIfam" id="NF002999">
    <property type="entry name" value="PRK03767.1"/>
    <property type="match status" value="1"/>
</dbReference>
<accession>A0AB34IYQ8</accession>
<reference evidence="3 4" key="1">
    <citation type="journal article" date="2024" name="Science">
        <title>Giant polyketide synthase enzymes in the biosynthesis of giant marine polyether toxins.</title>
        <authorList>
            <person name="Fallon T.R."/>
            <person name="Shende V.V."/>
            <person name="Wierzbicki I.H."/>
            <person name="Pendleton A.L."/>
            <person name="Watervoot N.F."/>
            <person name="Auber R.P."/>
            <person name="Gonzalez D.J."/>
            <person name="Wisecaver J.H."/>
            <person name="Moore B.S."/>
        </authorList>
    </citation>
    <scope>NUCLEOTIDE SEQUENCE [LARGE SCALE GENOMIC DNA]</scope>
    <source>
        <strain evidence="3 4">12B1</strain>
    </source>
</reference>
<dbReference type="Pfam" id="PF03358">
    <property type="entry name" value="FMN_red"/>
    <property type="match status" value="1"/>
</dbReference>
<dbReference type="Gene3D" id="3.40.50.360">
    <property type="match status" value="1"/>
</dbReference>
<dbReference type="SUPFAM" id="SSF52218">
    <property type="entry name" value="Flavoproteins"/>
    <property type="match status" value="1"/>
</dbReference>
<protein>
    <recommendedName>
        <fullName evidence="2">Flavodoxin-like domain-containing protein</fullName>
    </recommendedName>
</protein>
<dbReference type="InterPro" id="IPR010089">
    <property type="entry name" value="Flavoprotein_WrbA-like"/>
</dbReference>
<dbReference type="GO" id="GO:0010181">
    <property type="term" value="F:FMN binding"/>
    <property type="evidence" value="ECO:0007669"/>
    <property type="project" value="InterPro"/>
</dbReference>
<name>A0AB34IYQ8_PRYPA</name>
<feature type="domain" description="Flavodoxin-like" evidence="2">
    <location>
        <begin position="70"/>
        <end position="257"/>
    </location>
</feature>
<dbReference type="FunFam" id="3.40.50.360:FF:000001">
    <property type="entry name" value="NAD(P)H dehydrogenase (Quinone) FQR1-like"/>
    <property type="match status" value="1"/>
</dbReference>
<dbReference type="PROSITE" id="PS50902">
    <property type="entry name" value="FLAVODOXIN_LIKE"/>
    <property type="match status" value="1"/>
</dbReference>
<dbReference type="EMBL" id="JBGBPQ010000016">
    <property type="protein sequence ID" value="KAL1508287.1"/>
    <property type="molecule type" value="Genomic_DNA"/>
</dbReference>
<dbReference type="PANTHER" id="PTHR30546:SF23">
    <property type="entry name" value="FLAVOPROTEIN-LIKE PROTEIN YCP4-RELATED"/>
    <property type="match status" value="1"/>
</dbReference>
<dbReference type="NCBIfam" id="TIGR01755">
    <property type="entry name" value="flav_wrbA"/>
    <property type="match status" value="1"/>
</dbReference>
<comment type="similarity">
    <text evidence="1">Belongs to the WrbA family.</text>
</comment>
<comment type="caution">
    <text evidence="3">The sequence shown here is derived from an EMBL/GenBank/DDBJ whole genome shotgun (WGS) entry which is preliminary data.</text>
</comment>
<dbReference type="AlphaFoldDB" id="A0AB34IYQ8"/>
<organism evidence="3 4">
    <name type="scientific">Prymnesium parvum</name>
    <name type="common">Toxic golden alga</name>
    <dbReference type="NCBI Taxonomy" id="97485"/>
    <lineage>
        <taxon>Eukaryota</taxon>
        <taxon>Haptista</taxon>
        <taxon>Haptophyta</taxon>
        <taxon>Prymnesiophyceae</taxon>
        <taxon>Prymnesiales</taxon>
        <taxon>Prymnesiaceae</taxon>
        <taxon>Prymnesium</taxon>
    </lineage>
</organism>
<dbReference type="InterPro" id="IPR008254">
    <property type="entry name" value="Flavodoxin/NO_synth"/>
</dbReference>